<evidence type="ECO:0000313" key="2">
    <source>
        <dbReference type="EMBL" id="CAI9149010.1"/>
    </source>
</evidence>
<protein>
    <submittedName>
        <fullName evidence="2">Uncharacterized protein</fullName>
    </submittedName>
</protein>
<keyword evidence="3" id="KW-1185">Reference proteome</keyword>
<organism evidence="2 3">
    <name type="scientific">Rangifer tarandus platyrhynchus</name>
    <name type="common">Svalbard reindeer</name>
    <dbReference type="NCBI Taxonomy" id="3082113"/>
    <lineage>
        <taxon>Eukaryota</taxon>
        <taxon>Metazoa</taxon>
        <taxon>Chordata</taxon>
        <taxon>Craniata</taxon>
        <taxon>Vertebrata</taxon>
        <taxon>Euteleostomi</taxon>
        <taxon>Mammalia</taxon>
        <taxon>Eutheria</taxon>
        <taxon>Laurasiatheria</taxon>
        <taxon>Artiodactyla</taxon>
        <taxon>Ruminantia</taxon>
        <taxon>Pecora</taxon>
        <taxon>Cervidae</taxon>
        <taxon>Odocoileinae</taxon>
        <taxon>Rangifer</taxon>
    </lineage>
</organism>
<sequence>MCVFVCPCALMYRAFSELQLPSEAGAQWSRWQGALAACSLGLPSAHPVQALGESAVCSGPGRMSGTSLSPLHSVLAPENKAKQRLQQPQGGEAGLRDPRT</sequence>
<reference evidence="2" key="1">
    <citation type="submission" date="2023-04" db="EMBL/GenBank/DDBJ databases">
        <authorList>
            <consortium name="ELIXIR-Norway"/>
        </authorList>
    </citation>
    <scope>NUCLEOTIDE SEQUENCE [LARGE SCALE GENOMIC DNA]</scope>
</reference>
<comment type="caution">
    <text evidence="2">The sequence shown here is derived from an EMBL/GenBank/DDBJ whole genome shotgun (WGS) entry which is preliminary data.</text>
</comment>
<name>A0ABN8XHY9_RANTA</name>
<dbReference type="EMBL" id="CATKSN020000031">
    <property type="protein sequence ID" value="CAI9149010.1"/>
    <property type="molecule type" value="Genomic_DNA"/>
</dbReference>
<feature type="region of interest" description="Disordered" evidence="1">
    <location>
        <begin position="58"/>
        <end position="100"/>
    </location>
</feature>
<dbReference type="Proteomes" id="UP001176941">
    <property type="component" value="Unassembled WGS sequence"/>
</dbReference>
<accession>A0ABN8XHY9</accession>
<proteinExistence type="predicted"/>
<gene>
    <name evidence="2" type="ORF">MRATA1EN1_LOCUS30628</name>
</gene>
<evidence type="ECO:0000313" key="3">
    <source>
        <dbReference type="Proteomes" id="UP001176941"/>
    </source>
</evidence>
<evidence type="ECO:0000256" key="1">
    <source>
        <dbReference type="SAM" id="MobiDB-lite"/>
    </source>
</evidence>